<gene>
    <name evidence="10" type="ORF">EUTSA_v10012360mg</name>
</gene>
<dbReference type="PANTHER" id="PTHR14359:SF6">
    <property type="entry name" value="PHOSPHOPANTOTHENOYLCYSTEINE DECARBOXYLASE"/>
    <property type="match status" value="1"/>
</dbReference>
<dbReference type="GO" id="GO:0010181">
    <property type="term" value="F:FMN binding"/>
    <property type="evidence" value="ECO:0007669"/>
    <property type="project" value="TreeGrafter"/>
</dbReference>
<dbReference type="InterPro" id="IPR036551">
    <property type="entry name" value="Flavin_trans-like"/>
</dbReference>
<keyword evidence="5" id="KW-0173">Coenzyme A biosynthesis</keyword>
<feature type="domain" description="Flavoprotein" evidence="9">
    <location>
        <begin position="11"/>
        <end position="134"/>
    </location>
</feature>
<reference evidence="10 11" key="1">
    <citation type="journal article" date="2013" name="Front. Plant Sci.">
        <title>The Reference Genome of the Halophytic Plant Eutrema salsugineum.</title>
        <authorList>
            <person name="Yang R."/>
            <person name="Jarvis D.E."/>
            <person name="Chen H."/>
            <person name="Beilstein M.A."/>
            <person name="Grimwood J."/>
            <person name="Jenkins J."/>
            <person name="Shu S."/>
            <person name="Prochnik S."/>
            <person name="Xin M."/>
            <person name="Ma C."/>
            <person name="Schmutz J."/>
            <person name="Wing R.A."/>
            <person name="Mitchell-Olds T."/>
            <person name="Schumaker K.S."/>
            <person name="Wang X."/>
        </authorList>
    </citation>
    <scope>NUCLEOTIDE SEQUENCE [LARGE SCALE GENOMIC DNA]</scope>
</reference>
<evidence type="ECO:0000259" key="9">
    <source>
        <dbReference type="Pfam" id="PF02441"/>
    </source>
</evidence>
<evidence type="ECO:0000256" key="5">
    <source>
        <dbReference type="ARBA" id="ARBA00022993"/>
    </source>
</evidence>
<evidence type="ECO:0000313" key="10">
    <source>
        <dbReference type="EMBL" id="ESQ30670.1"/>
    </source>
</evidence>
<accession>V4JYS7</accession>
<keyword evidence="3" id="KW-0288">FMN</keyword>
<evidence type="ECO:0000256" key="4">
    <source>
        <dbReference type="ARBA" id="ARBA00022793"/>
    </source>
</evidence>
<dbReference type="EMBL" id="KI517809">
    <property type="protein sequence ID" value="ESQ30670.1"/>
    <property type="molecule type" value="Genomic_DNA"/>
</dbReference>
<dbReference type="PANTHER" id="PTHR14359">
    <property type="entry name" value="HOMO-OLIGOMERIC FLAVIN CONTAINING CYS DECARBOXYLASE FAMILY"/>
    <property type="match status" value="1"/>
</dbReference>
<sequence>MQVDTVTRKPRILLAVSGKVAAIKFSNLCHCSSEWAEVKAVASKSSLSFVDKPSLPQNKIGDPVLHIELRHWADVMIIAPLSANTSAKIAGGLCDNLLTCIIRAWDYTKPMFVAPSMNTLLWNNPFTERHLVLLDELGITLIPRRNWPVKIT</sequence>
<dbReference type="Gene3D" id="3.40.50.1950">
    <property type="entry name" value="Flavin prenyltransferase-like"/>
    <property type="match status" value="1"/>
</dbReference>
<protein>
    <recommendedName>
        <fullName evidence="8">phosphopantothenoylcysteine decarboxylase</fullName>
        <ecNumber evidence="8">4.1.1.36</ecNumber>
    </recommendedName>
</protein>
<evidence type="ECO:0000256" key="2">
    <source>
        <dbReference type="ARBA" id="ARBA00022604"/>
    </source>
</evidence>
<dbReference type="Pfam" id="PF02441">
    <property type="entry name" value="Flavoprotein"/>
    <property type="match status" value="1"/>
</dbReference>
<keyword evidence="4" id="KW-0456">Lyase</keyword>
<evidence type="ECO:0000313" key="11">
    <source>
        <dbReference type="Proteomes" id="UP000030689"/>
    </source>
</evidence>
<dbReference type="Gramene" id="ESQ30670">
    <property type="protein sequence ID" value="ESQ30670"/>
    <property type="gene ID" value="EUTSA_v10012360mg"/>
</dbReference>
<dbReference type="InterPro" id="IPR003382">
    <property type="entry name" value="Flavoprotein"/>
</dbReference>
<keyword evidence="11" id="KW-1185">Reference proteome</keyword>
<comment type="cofactor">
    <cofactor evidence="1">
        <name>FMN</name>
        <dbReference type="ChEBI" id="CHEBI:58210"/>
    </cofactor>
</comment>
<dbReference type="KEGG" id="eus:EUTSA_v10012360mg"/>
<dbReference type="Proteomes" id="UP000030689">
    <property type="component" value="Unassembled WGS sequence"/>
</dbReference>
<evidence type="ECO:0000256" key="7">
    <source>
        <dbReference type="ARBA" id="ARBA00060685"/>
    </source>
</evidence>
<dbReference type="EC" id="4.1.1.36" evidence="8"/>
<dbReference type="GO" id="GO:0042538">
    <property type="term" value="P:hyperosmotic salinity response"/>
    <property type="evidence" value="ECO:0007669"/>
    <property type="project" value="EnsemblPlants"/>
</dbReference>
<dbReference type="eggNOG" id="KOG0672">
    <property type="taxonomic scope" value="Eukaryota"/>
</dbReference>
<evidence type="ECO:0000256" key="3">
    <source>
        <dbReference type="ARBA" id="ARBA00022643"/>
    </source>
</evidence>
<organism evidence="10 11">
    <name type="scientific">Eutrema salsugineum</name>
    <name type="common">Saltwater cress</name>
    <name type="synonym">Sisymbrium salsugineum</name>
    <dbReference type="NCBI Taxonomy" id="72664"/>
    <lineage>
        <taxon>Eukaryota</taxon>
        <taxon>Viridiplantae</taxon>
        <taxon>Streptophyta</taxon>
        <taxon>Embryophyta</taxon>
        <taxon>Tracheophyta</taxon>
        <taxon>Spermatophyta</taxon>
        <taxon>Magnoliopsida</taxon>
        <taxon>eudicotyledons</taxon>
        <taxon>Gunneridae</taxon>
        <taxon>Pentapetalae</taxon>
        <taxon>rosids</taxon>
        <taxon>malvids</taxon>
        <taxon>Brassicales</taxon>
        <taxon>Brassicaceae</taxon>
        <taxon>Eutremeae</taxon>
        <taxon>Eutrema</taxon>
    </lineage>
</organism>
<evidence type="ECO:0000256" key="6">
    <source>
        <dbReference type="ARBA" id="ARBA00038350"/>
    </source>
</evidence>
<comment type="similarity">
    <text evidence="6">Belongs to the HFCD (homooligomeric flavin containing Cys decarboxylase) superfamily.</text>
</comment>
<dbReference type="GO" id="GO:0071513">
    <property type="term" value="C:phosphopantothenoylcysteine decarboxylase complex"/>
    <property type="evidence" value="ECO:0007669"/>
    <property type="project" value="TreeGrafter"/>
</dbReference>
<name>V4JYS7_EUTSA</name>
<keyword evidence="2" id="KW-0341">Growth regulation</keyword>
<dbReference type="OMA" id="PFTERHC"/>
<evidence type="ECO:0000256" key="1">
    <source>
        <dbReference type="ARBA" id="ARBA00001917"/>
    </source>
</evidence>
<dbReference type="AlphaFoldDB" id="V4JYS7"/>
<evidence type="ECO:0000256" key="8">
    <source>
        <dbReference type="ARBA" id="ARBA00066422"/>
    </source>
</evidence>
<proteinExistence type="inferred from homology"/>
<comment type="pathway">
    <text evidence="7">Cofactor biosynthesis; coenzyme A biosynthesis; CoA from (R)-pantothenate: step 3/5.</text>
</comment>
<dbReference type="GO" id="GO:0004633">
    <property type="term" value="F:phosphopantothenoylcysteine decarboxylase activity"/>
    <property type="evidence" value="ECO:0007669"/>
    <property type="project" value="UniProtKB-EC"/>
</dbReference>
<dbReference type="GO" id="GO:0015937">
    <property type="term" value="P:coenzyme A biosynthetic process"/>
    <property type="evidence" value="ECO:0007669"/>
    <property type="project" value="UniProtKB-KW"/>
</dbReference>
<dbReference type="SUPFAM" id="SSF52507">
    <property type="entry name" value="Homo-oligomeric flavin-containing Cys decarboxylases, HFCD"/>
    <property type="match status" value="1"/>
</dbReference>
<feature type="non-terminal residue" evidence="10">
    <location>
        <position position="152"/>
    </location>
</feature>
<keyword evidence="4" id="KW-0210">Decarboxylase</keyword>
<dbReference type="STRING" id="72664.V4JYS7"/>
<keyword evidence="3" id="KW-0285">Flavoprotein</keyword>